<dbReference type="Pfam" id="PF04297">
    <property type="entry name" value="UPF0122"/>
    <property type="match status" value="1"/>
</dbReference>
<comment type="similarity">
    <text evidence="1 3">Belongs to the UPF0122 family.</text>
</comment>
<dbReference type="EMBL" id="CP121694">
    <property type="protein sequence ID" value="WRO22212.1"/>
    <property type="molecule type" value="Genomic_DNA"/>
</dbReference>
<gene>
    <name evidence="4" type="ORF">MFMK1_002037</name>
</gene>
<dbReference type="InterPro" id="IPR054831">
    <property type="entry name" value="UPF0122_fam_protein"/>
</dbReference>
<reference evidence="4 5" key="1">
    <citation type="submission" date="2023-04" db="EMBL/GenBank/DDBJ databases">
        <authorList>
            <person name="Hsu D."/>
        </authorList>
    </citation>
    <scope>NUCLEOTIDE SEQUENCE [LARGE SCALE GENOMIC DNA]</scope>
    <source>
        <strain evidence="4 5">MK1</strain>
    </source>
</reference>
<dbReference type="RefSeq" id="WP_366921630.1">
    <property type="nucleotide sequence ID" value="NZ_CP121694.1"/>
</dbReference>
<dbReference type="InterPro" id="IPR007394">
    <property type="entry name" value="UPF0122"/>
</dbReference>
<dbReference type="GO" id="GO:0003677">
    <property type="term" value="F:DNA binding"/>
    <property type="evidence" value="ECO:0007669"/>
    <property type="project" value="UniProtKB-KW"/>
</dbReference>
<dbReference type="PANTHER" id="PTHR40083:SF1">
    <property type="entry name" value="UPF0122 PROTEIN YLXM"/>
    <property type="match status" value="1"/>
</dbReference>
<dbReference type="HAMAP" id="MF_00245">
    <property type="entry name" value="UPF0122"/>
    <property type="match status" value="1"/>
</dbReference>
<dbReference type="NCBIfam" id="NF045758">
    <property type="entry name" value="YlxM"/>
    <property type="match status" value="1"/>
</dbReference>
<evidence type="ECO:0000313" key="5">
    <source>
        <dbReference type="Proteomes" id="UP001329915"/>
    </source>
</evidence>
<dbReference type="InterPro" id="IPR036388">
    <property type="entry name" value="WH-like_DNA-bd_sf"/>
</dbReference>
<evidence type="ECO:0000256" key="3">
    <source>
        <dbReference type="HAMAP-Rule" id="MF_00245"/>
    </source>
</evidence>
<dbReference type="PANTHER" id="PTHR40083">
    <property type="entry name" value="UPF0122 PROTEIN CBO2450/CLC_2298"/>
    <property type="match status" value="1"/>
</dbReference>
<keyword evidence="4" id="KW-0238">DNA-binding</keyword>
<protein>
    <recommendedName>
        <fullName evidence="3">UPF0122 protein MFMK1_002037</fullName>
    </recommendedName>
</protein>
<dbReference type="Proteomes" id="UP001329915">
    <property type="component" value="Chromosome"/>
</dbReference>
<keyword evidence="5" id="KW-1185">Reference proteome</keyword>
<dbReference type="AlphaFoldDB" id="A0AAU0UNU3"/>
<proteinExistence type="inferred from homology"/>
<evidence type="ECO:0000256" key="1">
    <source>
        <dbReference type="ARBA" id="ARBA00008720"/>
    </source>
</evidence>
<dbReference type="KEGG" id="dbc:MFMK1_002037"/>
<comment type="function">
    <text evidence="2 3">Might take part in the signal recognition particle (SRP) pathway. This is inferred from the conservation of its genetic proximity to ftsY/ffh. May be a regulatory protein.</text>
</comment>
<sequence>MLVKTTRMARLFDFYGELLTEKQQLMIELYYHHDLSLGEISDQLAVSRQAVHDNLRRTEKILQEYENKIKLISRYENITLEIIGLQNLLDEAVQDPHLKQRGKKMLDAVKEKLIP</sequence>
<dbReference type="Gene3D" id="1.10.10.10">
    <property type="entry name" value="Winged helix-like DNA-binding domain superfamily/Winged helix DNA-binding domain"/>
    <property type="match status" value="1"/>
</dbReference>
<evidence type="ECO:0000256" key="2">
    <source>
        <dbReference type="ARBA" id="ARBA00024764"/>
    </source>
</evidence>
<organism evidence="4 5">
    <name type="scientific">Metallumcola ferriviriculae</name>
    <dbReference type="NCBI Taxonomy" id="3039180"/>
    <lineage>
        <taxon>Bacteria</taxon>
        <taxon>Bacillati</taxon>
        <taxon>Bacillota</taxon>
        <taxon>Clostridia</taxon>
        <taxon>Neomoorellales</taxon>
        <taxon>Desulfitibacteraceae</taxon>
        <taxon>Metallumcola</taxon>
    </lineage>
</organism>
<name>A0AAU0UNU3_9FIRM</name>
<dbReference type="InterPro" id="IPR013324">
    <property type="entry name" value="RNA_pol_sigma_r3/r4-like"/>
</dbReference>
<evidence type="ECO:0000313" key="4">
    <source>
        <dbReference type="EMBL" id="WRO22212.1"/>
    </source>
</evidence>
<accession>A0AAU0UNU3</accession>
<dbReference type="SUPFAM" id="SSF88659">
    <property type="entry name" value="Sigma3 and sigma4 domains of RNA polymerase sigma factors"/>
    <property type="match status" value="1"/>
</dbReference>